<name>A0A6L5XZA7_9FIRM</name>
<dbReference type="RefSeq" id="WP_154519577.1">
    <property type="nucleotide sequence ID" value="NZ_VUMT01000014.1"/>
</dbReference>
<dbReference type="Gene3D" id="3.40.50.1390">
    <property type="entry name" value="Resolvase, N-terminal catalytic domain"/>
    <property type="match status" value="1"/>
</dbReference>
<gene>
    <name evidence="4" type="ORF">FYJ58_09875</name>
</gene>
<reference evidence="4 5" key="1">
    <citation type="submission" date="2019-08" db="EMBL/GenBank/DDBJ databases">
        <title>In-depth cultivation of the pig gut microbiome towards novel bacterial diversity and tailored functional studies.</title>
        <authorList>
            <person name="Wylensek D."/>
            <person name="Hitch T.C.A."/>
            <person name="Clavel T."/>
        </authorList>
    </citation>
    <scope>NUCLEOTIDE SEQUENCE [LARGE SCALE GENOMIC DNA]</scope>
    <source>
        <strain evidence="4 5">WCA-693-APC-MOT-I</strain>
    </source>
</reference>
<evidence type="ECO:0000313" key="5">
    <source>
        <dbReference type="Proteomes" id="UP000482209"/>
    </source>
</evidence>
<dbReference type="PANTHER" id="PTHR30461:SF2">
    <property type="entry name" value="SERINE RECOMBINASE PINE-RELATED"/>
    <property type="match status" value="1"/>
</dbReference>
<dbReference type="InterPro" id="IPR006119">
    <property type="entry name" value="Resolv_N"/>
</dbReference>
<dbReference type="Proteomes" id="UP000482209">
    <property type="component" value="Unassembled WGS sequence"/>
</dbReference>
<evidence type="ECO:0000256" key="1">
    <source>
        <dbReference type="ARBA" id="ARBA00023125"/>
    </source>
</evidence>
<proteinExistence type="predicted"/>
<sequence length="136" mass="15252">MIYGYGRVSTKGKAKDGNSLEAQERLIKEHGAEVIYMDSFTGTKMTRPEFDKLLKELKAGDTLVVAKLDGFARSVSQASDLITKPIDEGIRVDVCNLGILDNCIDARVEVEKKQQKEIGKRREDRGTRHGNWKIIV</sequence>
<evidence type="ECO:0000256" key="2">
    <source>
        <dbReference type="ARBA" id="ARBA00023172"/>
    </source>
</evidence>
<dbReference type="Pfam" id="PF00239">
    <property type="entry name" value="Resolvase"/>
    <property type="match status" value="1"/>
</dbReference>
<dbReference type="PROSITE" id="PS51736">
    <property type="entry name" value="RECOMBINASES_3"/>
    <property type="match status" value="1"/>
</dbReference>
<dbReference type="SMART" id="SM00857">
    <property type="entry name" value="Resolvase"/>
    <property type="match status" value="1"/>
</dbReference>
<feature type="domain" description="Resolvase/invertase-type recombinase catalytic" evidence="3">
    <location>
        <begin position="1"/>
        <end position="136"/>
    </location>
</feature>
<comment type="caution">
    <text evidence="4">The sequence shown here is derived from an EMBL/GenBank/DDBJ whole genome shotgun (WGS) entry which is preliminary data.</text>
</comment>
<accession>A0A6L5XZA7</accession>
<evidence type="ECO:0000313" key="4">
    <source>
        <dbReference type="EMBL" id="MSS64180.1"/>
    </source>
</evidence>
<keyword evidence="2" id="KW-0233">DNA recombination</keyword>
<dbReference type="GO" id="GO:0000150">
    <property type="term" value="F:DNA strand exchange activity"/>
    <property type="evidence" value="ECO:0007669"/>
    <property type="project" value="InterPro"/>
</dbReference>
<dbReference type="AlphaFoldDB" id="A0A6L5XZA7"/>
<dbReference type="GO" id="GO:0003677">
    <property type="term" value="F:DNA binding"/>
    <property type="evidence" value="ECO:0007669"/>
    <property type="project" value="UniProtKB-KW"/>
</dbReference>
<dbReference type="EMBL" id="VUMT01000014">
    <property type="protein sequence ID" value="MSS64180.1"/>
    <property type="molecule type" value="Genomic_DNA"/>
</dbReference>
<dbReference type="InterPro" id="IPR050639">
    <property type="entry name" value="SSR_resolvase"/>
</dbReference>
<dbReference type="PANTHER" id="PTHR30461">
    <property type="entry name" value="DNA-INVERTASE FROM LAMBDOID PROPHAGE"/>
    <property type="match status" value="1"/>
</dbReference>
<keyword evidence="1" id="KW-0238">DNA-binding</keyword>
<dbReference type="SUPFAM" id="SSF53041">
    <property type="entry name" value="Resolvase-like"/>
    <property type="match status" value="1"/>
</dbReference>
<keyword evidence="5" id="KW-1185">Reference proteome</keyword>
<protein>
    <submittedName>
        <fullName evidence="4">Recombinase family protein</fullName>
    </submittedName>
</protein>
<dbReference type="InterPro" id="IPR036162">
    <property type="entry name" value="Resolvase-like_N_sf"/>
</dbReference>
<dbReference type="CDD" id="cd03768">
    <property type="entry name" value="SR_ResInv"/>
    <property type="match status" value="1"/>
</dbReference>
<organism evidence="4 5">
    <name type="scientific">Velocimicrobium porci</name>
    <dbReference type="NCBI Taxonomy" id="2606634"/>
    <lineage>
        <taxon>Bacteria</taxon>
        <taxon>Bacillati</taxon>
        <taxon>Bacillota</taxon>
        <taxon>Clostridia</taxon>
        <taxon>Lachnospirales</taxon>
        <taxon>Lachnospiraceae</taxon>
        <taxon>Velocimicrobium</taxon>
    </lineage>
</organism>
<evidence type="ECO:0000259" key="3">
    <source>
        <dbReference type="PROSITE" id="PS51736"/>
    </source>
</evidence>